<feature type="region of interest" description="Disordered" evidence="1">
    <location>
        <begin position="354"/>
        <end position="401"/>
    </location>
</feature>
<evidence type="ECO:0000313" key="3">
    <source>
        <dbReference type="EMBL" id="GAV55884.1"/>
    </source>
</evidence>
<dbReference type="OrthoDB" id="5563754at2759"/>
<dbReference type="EMBL" id="BDGX01000052">
    <property type="protein sequence ID" value="GAV55884.1"/>
    <property type="molecule type" value="Genomic_DNA"/>
</dbReference>
<gene>
    <name evidence="3" type="ORF">ZYGR_0AZ00550</name>
</gene>
<evidence type="ECO:0000259" key="2">
    <source>
        <dbReference type="Pfam" id="PF25381"/>
    </source>
</evidence>
<feature type="compositionally biased region" description="Polar residues" evidence="1">
    <location>
        <begin position="365"/>
        <end position="401"/>
    </location>
</feature>
<feature type="domain" description="Skg3/CAF120-like PH-like" evidence="2">
    <location>
        <begin position="212"/>
        <end position="290"/>
    </location>
</feature>
<feature type="region of interest" description="Disordered" evidence="1">
    <location>
        <begin position="532"/>
        <end position="559"/>
    </location>
</feature>
<evidence type="ECO:0000313" key="4">
    <source>
        <dbReference type="Proteomes" id="UP000187013"/>
    </source>
</evidence>
<name>A0A1Q3AJI3_ZYGRO</name>
<comment type="caution">
    <text evidence="3">The sequence shown here is derived from an EMBL/GenBank/DDBJ whole genome shotgun (WGS) entry which is preliminary data.</text>
</comment>
<protein>
    <recommendedName>
        <fullName evidence="2">Skg3/CAF120-like PH-like domain-containing protein</fullName>
    </recommendedName>
</protein>
<dbReference type="InterPro" id="IPR058155">
    <property type="entry name" value="Skg3/CAF120-like_PH"/>
</dbReference>
<evidence type="ECO:0000256" key="1">
    <source>
        <dbReference type="SAM" id="MobiDB-lite"/>
    </source>
</evidence>
<dbReference type="Proteomes" id="UP000187013">
    <property type="component" value="Unassembled WGS sequence"/>
</dbReference>
<accession>A0A1Q3AJI3</accession>
<feature type="compositionally biased region" description="Polar residues" evidence="1">
    <location>
        <begin position="550"/>
        <end position="559"/>
    </location>
</feature>
<dbReference type="AlphaFoldDB" id="A0A1Q3AJI3"/>
<proteinExistence type="predicted"/>
<organism evidence="3 4">
    <name type="scientific">Zygosaccharomyces rouxii</name>
    <dbReference type="NCBI Taxonomy" id="4956"/>
    <lineage>
        <taxon>Eukaryota</taxon>
        <taxon>Fungi</taxon>
        <taxon>Dikarya</taxon>
        <taxon>Ascomycota</taxon>
        <taxon>Saccharomycotina</taxon>
        <taxon>Saccharomycetes</taxon>
        <taxon>Saccharomycetales</taxon>
        <taxon>Saccharomycetaceae</taxon>
        <taxon>Zygosaccharomyces</taxon>
    </lineage>
</organism>
<dbReference type="Pfam" id="PF25381">
    <property type="entry name" value="PH_26"/>
    <property type="match status" value="2"/>
</dbReference>
<sequence>MRVPESLKRPVNILHFHDALKNKIKEKSPSAKPEEVVPSNALNNSDETLGAQCPTESLSFKEIPAEAYKSAKPLLALLKAYECKVSYKYEFDPASSIIWYVSLKDRPDEQLLVQRLALVGASIILEGDDFGVLHVNLLSEMGNAGKQRASQVGLSFDNYQIVLNCSDTATKNRLEKLRLLSIFEYVSIFKALTGSVISTVGVRMPDMHLVLSSAFNFKDWCEVYWEGQGWVKLWCHIRRVKKSSKGKLKGRCQIRFYKDDKCNKLVCFIPETEYVQDVFFDSDRSDKSSTHFKSSTRSLLDSLTMIKILGNVCYPSESRSRNFLRSRSSIASSLSRSKSRTSLVSMITPSRKKATADSVDVNGQVDGNGQADSTPTVNSAPQTDSTPPAESVYSGDSSAESLPGCVTQSGGLLIKPLVHGGLGHLESLIRFIVPMMDCARKYGRPGEFKKDRYDPDSLMFGLPRLPSVDYFAKEEMERILKEPLPEIPDSSETATFAMSYSTSLLNDCIQKNPERESHFHFQKLSSVLGPGNDEKSLQIPQARADGGPLSVTSNSVSLV</sequence>
<reference evidence="3 4" key="1">
    <citation type="submission" date="2016-08" db="EMBL/GenBank/DDBJ databases">
        <title>Draft genome sequence of allopolyploid Zygosaccharomyces rouxii.</title>
        <authorList>
            <person name="Watanabe J."/>
            <person name="Uehara K."/>
            <person name="Mogi Y."/>
            <person name="Tsukioka Y."/>
        </authorList>
    </citation>
    <scope>NUCLEOTIDE SEQUENCE [LARGE SCALE GENOMIC DNA]</scope>
    <source>
        <strain evidence="3 4">NBRC 110957</strain>
    </source>
</reference>
<feature type="region of interest" description="Disordered" evidence="1">
    <location>
        <begin position="27"/>
        <end position="48"/>
    </location>
</feature>
<feature type="domain" description="Skg3/CAF120-like PH-like" evidence="2">
    <location>
        <begin position="407"/>
        <end position="460"/>
    </location>
</feature>